<keyword evidence="12 13" id="KW-0511">Multifunctional enzyme</keyword>
<dbReference type="InterPro" id="IPR002496">
    <property type="entry name" value="PRib_AMP_CycHydrolase_dom"/>
</dbReference>
<comment type="similarity">
    <text evidence="5 13">In the C-terminal section; belongs to the PRA-PH family.</text>
</comment>
<proteinExistence type="inferred from homology"/>
<evidence type="ECO:0000313" key="15">
    <source>
        <dbReference type="EMBL" id="WNM59594.1"/>
    </source>
</evidence>
<evidence type="ECO:0000256" key="12">
    <source>
        <dbReference type="ARBA" id="ARBA00023268"/>
    </source>
</evidence>
<dbReference type="Pfam" id="PF01502">
    <property type="entry name" value="PRA-CH"/>
    <property type="match status" value="1"/>
</dbReference>
<evidence type="ECO:0000256" key="10">
    <source>
        <dbReference type="ARBA" id="ARBA00022840"/>
    </source>
</evidence>
<evidence type="ECO:0000256" key="11">
    <source>
        <dbReference type="ARBA" id="ARBA00023102"/>
    </source>
</evidence>
<dbReference type="EC" id="3.6.1.31" evidence="13"/>
<evidence type="ECO:0000256" key="3">
    <source>
        <dbReference type="ARBA" id="ARBA00005169"/>
    </source>
</evidence>
<comment type="catalytic activity">
    <reaction evidence="1 13">
        <text>1-(5-phospho-beta-D-ribosyl)-5'-AMP + H2O = 1-(5-phospho-beta-D-ribosyl)-5-[(5-phospho-beta-D-ribosylamino)methylideneamino]imidazole-4-carboxamide</text>
        <dbReference type="Rhea" id="RHEA:20049"/>
        <dbReference type="ChEBI" id="CHEBI:15377"/>
        <dbReference type="ChEBI" id="CHEBI:58435"/>
        <dbReference type="ChEBI" id="CHEBI:59457"/>
        <dbReference type="EC" id="3.5.4.19"/>
    </reaction>
</comment>
<keyword evidence="10 13" id="KW-0067">ATP-binding</keyword>
<keyword evidence="16" id="KW-1185">Reference proteome</keyword>
<dbReference type="InterPro" id="IPR021130">
    <property type="entry name" value="PRib-ATP_PPHydrolase-like"/>
</dbReference>
<comment type="pathway">
    <text evidence="3 13">Amino-acid biosynthesis; L-histidine biosynthesis; L-histidine from 5-phospho-alpha-D-ribose 1-diphosphate: step 3/9.</text>
</comment>
<dbReference type="NCBIfam" id="TIGR03188">
    <property type="entry name" value="histidine_hisI"/>
    <property type="match status" value="1"/>
</dbReference>
<gene>
    <name evidence="13 15" type="primary">hisIE</name>
    <name evidence="13" type="synonym">hisI</name>
    <name evidence="15" type="ORF">PP769_07505</name>
</gene>
<evidence type="ECO:0000256" key="9">
    <source>
        <dbReference type="ARBA" id="ARBA00022801"/>
    </source>
</evidence>
<evidence type="ECO:0000256" key="4">
    <source>
        <dbReference type="ARBA" id="ARBA00005204"/>
    </source>
</evidence>
<dbReference type="NCBIfam" id="NF002747">
    <property type="entry name" value="PRK02759.1"/>
    <property type="match status" value="1"/>
</dbReference>
<feature type="region of interest" description="Phosphoribosyl-ATP pyrophosphohydrolase" evidence="13">
    <location>
        <begin position="129"/>
        <end position="234"/>
    </location>
</feature>
<dbReference type="InterPro" id="IPR023019">
    <property type="entry name" value="His_synth_HisIE"/>
</dbReference>
<evidence type="ECO:0000256" key="8">
    <source>
        <dbReference type="ARBA" id="ARBA00022741"/>
    </source>
</evidence>
<dbReference type="SUPFAM" id="SSF101386">
    <property type="entry name" value="all-alpha NTP pyrophosphatases"/>
    <property type="match status" value="1"/>
</dbReference>
<dbReference type="NCBIfam" id="NF001611">
    <property type="entry name" value="PRK00400.1-3"/>
    <property type="match status" value="1"/>
</dbReference>
<feature type="domain" description="Phosphoribosyl-AMP cyclohydrolase" evidence="14">
    <location>
        <begin position="32"/>
        <end position="105"/>
    </location>
</feature>
<evidence type="ECO:0000256" key="13">
    <source>
        <dbReference type="HAMAP-Rule" id="MF_01019"/>
    </source>
</evidence>
<protein>
    <recommendedName>
        <fullName evidence="13">Histidine biosynthesis bifunctional protein HisIE</fullName>
    </recommendedName>
    <domain>
        <recommendedName>
            <fullName evidence="13">Phosphoribosyl-AMP cyclohydrolase</fullName>
            <shortName evidence="13">PRA-CH</shortName>
            <ecNumber evidence="13">3.5.4.19</ecNumber>
        </recommendedName>
    </domain>
    <domain>
        <recommendedName>
            <fullName evidence="13">Phosphoribosyl-ATP pyrophosphatase</fullName>
            <shortName evidence="13">PRA-PH</shortName>
            <ecNumber evidence="13">3.6.1.31</ecNumber>
        </recommendedName>
    </domain>
</protein>
<keyword evidence="11 13" id="KW-0368">Histidine biosynthesis</keyword>
<comment type="subcellular location">
    <subcellularLocation>
        <location evidence="13">Cytoplasm</location>
    </subcellularLocation>
</comment>
<keyword evidence="9 13" id="KW-0378">Hydrolase</keyword>
<evidence type="ECO:0000256" key="2">
    <source>
        <dbReference type="ARBA" id="ARBA00001460"/>
    </source>
</evidence>
<dbReference type="Gene3D" id="3.10.20.810">
    <property type="entry name" value="Phosphoribosyl-AMP cyclohydrolase"/>
    <property type="match status" value="1"/>
</dbReference>
<keyword evidence="13" id="KW-0963">Cytoplasm</keyword>
<keyword evidence="8 13" id="KW-0547">Nucleotide-binding</keyword>
<dbReference type="Gene3D" id="1.10.287.1080">
    <property type="entry name" value="MazG-like"/>
    <property type="match status" value="1"/>
</dbReference>
<dbReference type="FunFam" id="3.10.20.810:FF:000001">
    <property type="entry name" value="Histidine biosynthesis bifunctional protein HisIE"/>
    <property type="match status" value="1"/>
</dbReference>
<dbReference type="PANTHER" id="PTHR42945:SF1">
    <property type="entry name" value="HISTIDINE BIOSYNTHESIS BIFUNCTIONAL PROTEIN HIS7"/>
    <property type="match status" value="1"/>
</dbReference>
<dbReference type="GO" id="GO:0000105">
    <property type="term" value="P:L-histidine biosynthetic process"/>
    <property type="evidence" value="ECO:0007669"/>
    <property type="project" value="UniProtKB-UniRule"/>
</dbReference>
<evidence type="ECO:0000256" key="5">
    <source>
        <dbReference type="ARBA" id="ARBA00007731"/>
    </source>
</evidence>
<dbReference type="PANTHER" id="PTHR42945">
    <property type="entry name" value="HISTIDINE BIOSYNTHESIS BIFUNCTIONAL PROTEIN"/>
    <property type="match status" value="1"/>
</dbReference>
<dbReference type="KEGG" id="nall:PP769_07505"/>
<reference evidence="15 16" key="1">
    <citation type="submission" date="2023-01" db="EMBL/GenBank/DDBJ databases">
        <title>Cultivation and genomic characterization of new, ubiquitous marine nitrite-oxidizing bacteria from the Nitrospirales.</title>
        <authorList>
            <person name="Mueller A.J."/>
            <person name="Daebeler A."/>
            <person name="Herbold C.W."/>
            <person name="Kirkegaard R.H."/>
            <person name="Daims H."/>
        </authorList>
    </citation>
    <scope>NUCLEOTIDE SEQUENCE [LARGE SCALE GENOMIC DNA]</scope>
    <source>
        <strain evidence="15 16">VA</strain>
    </source>
</reference>
<dbReference type="AlphaFoldDB" id="A0AA96K0E8"/>
<comment type="pathway">
    <text evidence="4 13">Amino-acid biosynthesis; L-histidine biosynthesis; L-histidine from 5-phospho-alpha-D-ribose 1-diphosphate: step 2/9.</text>
</comment>
<organism evidence="15 16">
    <name type="scientific">Candidatus Nitrospira allomarina</name>
    <dbReference type="NCBI Taxonomy" id="3020900"/>
    <lineage>
        <taxon>Bacteria</taxon>
        <taxon>Pseudomonadati</taxon>
        <taxon>Nitrospirota</taxon>
        <taxon>Nitrospiria</taxon>
        <taxon>Nitrospirales</taxon>
        <taxon>Nitrospiraceae</taxon>
        <taxon>Nitrospira</taxon>
    </lineage>
</organism>
<dbReference type="EMBL" id="CP116967">
    <property type="protein sequence ID" value="WNM59594.1"/>
    <property type="molecule type" value="Genomic_DNA"/>
</dbReference>
<evidence type="ECO:0000259" key="14">
    <source>
        <dbReference type="Pfam" id="PF01502"/>
    </source>
</evidence>
<accession>A0AA96K0E8</accession>
<sequence>MSEVSSISTFQFDEQGLLPCVVQDWLDGTVLMVGFMNQQAWEMTCDSQRVHFWSRSRKRLWKKGETSGHELLLKEMFVDCDRDTILVKAQPIGPTCHTGTRSCFFSPLPSSTSEDPAAFLSGTAWGGITRRLYEMVGDRKAHPSPDSYVSKLMEGGLDRILKKVAEEAGEVLLAGKNGDREEIIYEMADLWFHTLIMLGHFSIPPEDVYQELGKRFGKSGIRQPEQLEGGSTHG</sequence>
<name>A0AA96K0E8_9BACT</name>
<dbReference type="Proteomes" id="UP001302719">
    <property type="component" value="Chromosome"/>
</dbReference>
<dbReference type="CDD" id="cd11534">
    <property type="entry name" value="NTP-PPase_HisIE_like"/>
    <property type="match status" value="1"/>
</dbReference>
<dbReference type="GO" id="GO:0005524">
    <property type="term" value="F:ATP binding"/>
    <property type="evidence" value="ECO:0007669"/>
    <property type="project" value="UniProtKB-KW"/>
</dbReference>
<comment type="similarity">
    <text evidence="6 13">In the N-terminal section; belongs to the PRA-CH family.</text>
</comment>
<keyword evidence="7 13" id="KW-0028">Amino-acid biosynthesis</keyword>
<dbReference type="InterPro" id="IPR038019">
    <property type="entry name" value="PRib_AMP_CycHydrolase_sf"/>
</dbReference>
<dbReference type="GO" id="GO:0004636">
    <property type="term" value="F:phosphoribosyl-ATP diphosphatase activity"/>
    <property type="evidence" value="ECO:0007669"/>
    <property type="project" value="UniProtKB-UniRule"/>
</dbReference>
<evidence type="ECO:0000256" key="1">
    <source>
        <dbReference type="ARBA" id="ARBA00000024"/>
    </source>
</evidence>
<comment type="catalytic activity">
    <reaction evidence="2 13">
        <text>1-(5-phospho-beta-D-ribosyl)-ATP + H2O = 1-(5-phospho-beta-D-ribosyl)-5'-AMP + diphosphate + H(+)</text>
        <dbReference type="Rhea" id="RHEA:22828"/>
        <dbReference type="ChEBI" id="CHEBI:15377"/>
        <dbReference type="ChEBI" id="CHEBI:15378"/>
        <dbReference type="ChEBI" id="CHEBI:33019"/>
        <dbReference type="ChEBI" id="CHEBI:59457"/>
        <dbReference type="ChEBI" id="CHEBI:73183"/>
        <dbReference type="EC" id="3.6.1.31"/>
    </reaction>
</comment>
<dbReference type="InterPro" id="IPR008179">
    <property type="entry name" value="HisE"/>
</dbReference>
<dbReference type="GO" id="GO:0004635">
    <property type="term" value="F:phosphoribosyl-AMP cyclohydrolase activity"/>
    <property type="evidence" value="ECO:0007669"/>
    <property type="project" value="UniProtKB-UniRule"/>
</dbReference>
<dbReference type="Pfam" id="PF01503">
    <property type="entry name" value="PRA-PH"/>
    <property type="match status" value="1"/>
</dbReference>
<evidence type="ECO:0000256" key="6">
    <source>
        <dbReference type="ARBA" id="ARBA00008299"/>
    </source>
</evidence>
<feature type="region of interest" description="Phosphoribosyl-AMP cyclohydrolase" evidence="13">
    <location>
        <begin position="1"/>
        <end position="128"/>
    </location>
</feature>
<dbReference type="NCBIfam" id="NF000768">
    <property type="entry name" value="PRK00051.1"/>
    <property type="match status" value="1"/>
</dbReference>
<dbReference type="RefSeq" id="WP_312646372.1">
    <property type="nucleotide sequence ID" value="NZ_CP116967.1"/>
</dbReference>
<evidence type="ECO:0000313" key="16">
    <source>
        <dbReference type="Proteomes" id="UP001302719"/>
    </source>
</evidence>
<dbReference type="EC" id="3.5.4.19" evidence="13"/>
<dbReference type="HAMAP" id="MF_01019">
    <property type="entry name" value="HisIE"/>
    <property type="match status" value="1"/>
</dbReference>
<dbReference type="GO" id="GO:0005737">
    <property type="term" value="C:cytoplasm"/>
    <property type="evidence" value="ECO:0007669"/>
    <property type="project" value="UniProtKB-SubCell"/>
</dbReference>
<dbReference type="HAMAP" id="MF_01020">
    <property type="entry name" value="HisE"/>
    <property type="match status" value="1"/>
</dbReference>
<evidence type="ECO:0000256" key="7">
    <source>
        <dbReference type="ARBA" id="ARBA00022605"/>
    </source>
</evidence>
<dbReference type="SUPFAM" id="SSF141734">
    <property type="entry name" value="HisI-like"/>
    <property type="match status" value="1"/>
</dbReference>